<protein>
    <submittedName>
        <fullName evidence="2">Uncharacterized protein</fullName>
    </submittedName>
</protein>
<dbReference type="AlphaFoldDB" id="A0A8J2KPS3"/>
<comment type="caution">
    <text evidence="2">The sequence shown here is derived from an EMBL/GenBank/DDBJ whole genome shotgun (WGS) entry which is preliminary data.</text>
</comment>
<keyword evidence="3" id="KW-1185">Reference proteome</keyword>
<dbReference type="EMBL" id="CAJVCH010386032">
    <property type="protein sequence ID" value="CAG7817104.1"/>
    <property type="molecule type" value="Genomic_DNA"/>
</dbReference>
<sequence>MAETVSGTKRSQRRLNFPPEMLGLATPKRGGRHGNGKEVTNIEQENESTYELTDATSNFSFPEFSQSSRKSQVSHDSRSHKTSTSRNTVIQRQRQLQLEAIKELDKIEEQEAQLLLRKKERIQKTLALTQANLEENSDTTDDDIEEIDMVTRNHTDGPEVVDWVNSIISEAGIPENQQENKINLG</sequence>
<evidence type="ECO:0000313" key="3">
    <source>
        <dbReference type="Proteomes" id="UP000708208"/>
    </source>
</evidence>
<organism evidence="2 3">
    <name type="scientific">Allacma fusca</name>
    <dbReference type="NCBI Taxonomy" id="39272"/>
    <lineage>
        <taxon>Eukaryota</taxon>
        <taxon>Metazoa</taxon>
        <taxon>Ecdysozoa</taxon>
        <taxon>Arthropoda</taxon>
        <taxon>Hexapoda</taxon>
        <taxon>Collembola</taxon>
        <taxon>Symphypleona</taxon>
        <taxon>Sminthuridae</taxon>
        <taxon>Allacma</taxon>
    </lineage>
</organism>
<name>A0A8J2KPS3_9HEXA</name>
<dbReference type="Proteomes" id="UP000708208">
    <property type="component" value="Unassembled WGS sequence"/>
</dbReference>
<evidence type="ECO:0000256" key="1">
    <source>
        <dbReference type="SAM" id="MobiDB-lite"/>
    </source>
</evidence>
<evidence type="ECO:0000313" key="2">
    <source>
        <dbReference type="EMBL" id="CAG7817104.1"/>
    </source>
</evidence>
<reference evidence="2" key="1">
    <citation type="submission" date="2021-06" db="EMBL/GenBank/DDBJ databases">
        <authorList>
            <person name="Hodson N. C."/>
            <person name="Mongue J. A."/>
            <person name="Jaron S. K."/>
        </authorList>
    </citation>
    <scope>NUCLEOTIDE SEQUENCE</scope>
</reference>
<gene>
    <name evidence="2" type="ORF">AFUS01_LOCUS27687</name>
</gene>
<proteinExistence type="predicted"/>
<accession>A0A8J2KPS3</accession>
<feature type="compositionally biased region" description="Polar residues" evidence="1">
    <location>
        <begin position="41"/>
        <end position="71"/>
    </location>
</feature>
<feature type="region of interest" description="Disordered" evidence="1">
    <location>
        <begin position="1"/>
        <end position="90"/>
    </location>
</feature>
<feature type="non-terminal residue" evidence="2">
    <location>
        <position position="185"/>
    </location>
</feature>